<keyword evidence="4" id="KW-0349">Heme</keyword>
<keyword evidence="5" id="KW-0479">Metal-binding</keyword>
<dbReference type="InterPro" id="IPR001128">
    <property type="entry name" value="Cyt_P450"/>
</dbReference>
<organism evidence="10 11">
    <name type="scientific">Datura stramonium</name>
    <name type="common">Jimsonweed</name>
    <name type="synonym">Common thornapple</name>
    <dbReference type="NCBI Taxonomy" id="4076"/>
    <lineage>
        <taxon>Eukaryota</taxon>
        <taxon>Viridiplantae</taxon>
        <taxon>Streptophyta</taxon>
        <taxon>Embryophyta</taxon>
        <taxon>Tracheophyta</taxon>
        <taxon>Spermatophyta</taxon>
        <taxon>Magnoliopsida</taxon>
        <taxon>eudicotyledons</taxon>
        <taxon>Gunneridae</taxon>
        <taxon>Pentapetalae</taxon>
        <taxon>asterids</taxon>
        <taxon>lamiids</taxon>
        <taxon>Solanales</taxon>
        <taxon>Solanaceae</taxon>
        <taxon>Solanoideae</taxon>
        <taxon>Datureae</taxon>
        <taxon>Datura</taxon>
    </lineage>
</organism>
<gene>
    <name evidence="10" type="ORF">HAX54_042213</name>
</gene>
<keyword evidence="6" id="KW-0560">Oxidoreductase</keyword>
<reference evidence="10 11" key="1">
    <citation type="journal article" date="2021" name="BMC Genomics">
        <title>Datura genome reveals duplications of psychoactive alkaloid biosynthetic genes and high mutation rate following tissue culture.</title>
        <authorList>
            <person name="Rajewski A."/>
            <person name="Carter-House D."/>
            <person name="Stajich J."/>
            <person name="Litt A."/>
        </authorList>
    </citation>
    <scope>NUCLEOTIDE SEQUENCE [LARGE SCALE GENOMIC DNA]</scope>
    <source>
        <strain evidence="10">AR-01</strain>
    </source>
</reference>
<dbReference type="InterPro" id="IPR036396">
    <property type="entry name" value="Cyt_P450_sf"/>
</dbReference>
<sequence length="175" mass="20515">MVSSSADAAEKVLKTYDHIFASRPHHEESQYLAYEQKNLVFAKYGAYWRNMRKLCTVYLLSNHKIHSFQSMRKRKVELLVESLKKEAHDRITVDISAKGLTRTLKDVSKVFDELLEWIIDEHVEYHGRKQTKDFVDTMMDIMQSGEANFQFDHRHIKDILLDMLLDAMDTTTSST</sequence>
<dbReference type="SUPFAM" id="SSF48264">
    <property type="entry name" value="Cytochrome P450"/>
    <property type="match status" value="1"/>
</dbReference>
<keyword evidence="9" id="KW-0472">Membrane</keyword>
<dbReference type="Gene3D" id="1.10.630.10">
    <property type="entry name" value="Cytochrome P450"/>
    <property type="match status" value="2"/>
</dbReference>
<comment type="caution">
    <text evidence="10">The sequence shown here is derived from an EMBL/GenBank/DDBJ whole genome shotgun (WGS) entry which is preliminary data.</text>
</comment>
<accession>A0ABS8SLS7</accession>
<comment type="similarity">
    <text evidence="3">Belongs to the cytochrome P450 family.</text>
</comment>
<evidence type="ECO:0000256" key="1">
    <source>
        <dbReference type="ARBA" id="ARBA00001971"/>
    </source>
</evidence>
<dbReference type="PANTHER" id="PTHR47943:SF2">
    <property type="entry name" value="CYTOCHROME P450"/>
    <property type="match status" value="1"/>
</dbReference>
<dbReference type="Pfam" id="PF00067">
    <property type="entry name" value="p450"/>
    <property type="match status" value="1"/>
</dbReference>
<dbReference type="Proteomes" id="UP000823775">
    <property type="component" value="Unassembled WGS sequence"/>
</dbReference>
<keyword evidence="8" id="KW-0503">Monooxygenase</keyword>
<protein>
    <recommendedName>
        <fullName evidence="12">Cytochrome P450</fullName>
    </recommendedName>
</protein>
<evidence type="ECO:0000256" key="9">
    <source>
        <dbReference type="ARBA" id="ARBA00023136"/>
    </source>
</evidence>
<evidence type="ECO:0000256" key="7">
    <source>
        <dbReference type="ARBA" id="ARBA00023004"/>
    </source>
</evidence>
<evidence type="ECO:0000256" key="2">
    <source>
        <dbReference type="ARBA" id="ARBA00004370"/>
    </source>
</evidence>
<evidence type="ECO:0000313" key="11">
    <source>
        <dbReference type="Proteomes" id="UP000823775"/>
    </source>
</evidence>
<evidence type="ECO:0000256" key="4">
    <source>
        <dbReference type="ARBA" id="ARBA00022617"/>
    </source>
</evidence>
<evidence type="ECO:0000256" key="3">
    <source>
        <dbReference type="ARBA" id="ARBA00010617"/>
    </source>
</evidence>
<name>A0ABS8SLS7_DATST</name>
<comment type="cofactor">
    <cofactor evidence="1">
        <name>heme</name>
        <dbReference type="ChEBI" id="CHEBI:30413"/>
    </cofactor>
</comment>
<dbReference type="PANTHER" id="PTHR47943">
    <property type="entry name" value="CYTOCHROME P450 93A3-LIKE"/>
    <property type="match status" value="1"/>
</dbReference>
<proteinExistence type="inferred from homology"/>
<comment type="subcellular location">
    <subcellularLocation>
        <location evidence="2">Membrane</location>
    </subcellularLocation>
</comment>
<evidence type="ECO:0000256" key="8">
    <source>
        <dbReference type="ARBA" id="ARBA00023033"/>
    </source>
</evidence>
<evidence type="ECO:0000256" key="5">
    <source>
        <dbReference type="ARBA" id="ARBA00022723"/>
    </source>
</evidence>
<evidence type="ECO:0008006" key="12">
    <source>
        <dbReference type="Google" id="ProtNLM"/>
    </source>
</evidence>
<keyword evidence="7" id="KW-0408">Iron</keyword>
<keyword evidence="11" id="KW-1185">Reference proteome</keyword>
<evidence type="ECO:0000313" key="10">
    <source>
        <dbReference type="EMBL" id="MCD7459896.1"/>
    </source>
</evidence>
<dbReference type="EMBL" id="JACEIK010000619">
    <property type="protein sequence ID" value="MCD7459896.1"/>
    <property type="molecule type" value="Genomic_DNA"/>
</dbReference>
<evidence type="ECO:0000256" key="6">
    <source>
        <dbReference type="ARBA" id="ARBA00023002"/>
    </source>
</evidence>